<dbReference type="PROSITE" id="PS50835">
    <property type="entry name" value="IG_LIKE"/>
    <property type="match status" value="3"/>
</dbReference>
<keyword evidence="1" id="KW-0732">Signal</keyword>
<dbReference type="InterPro" id="IPR003599">
    <property type="entry name" value="Ig_sub"/>
</dbReference>
<proteinExistence type="predicted"/>
<dbReference type="CDD" id="cd00096">
    <property type="entry name" value="Ig"/>
    <property type="match status" value="1"/>
</dbReference>
<feature type="domain" description="Ig-like" evidence="2">
    <location>
        <begin position="24"/>
        <end position="148"/>
    </location>
</feature>
<name>A0ABM1SUH4_LIMPO</name>
<dbReference type="PANTHER" id="PTHR23278:SF19">
    <property type="entry name" value="OBSCURIN"/>
    <property type="match status" value="1"/>
</dbReference>
<dbReference type="InterPro" id="IPR013106">
    <property type="entry name" value="Ig_V-set"/>
</dbReference>
<dbReference type="SUPFAM" id="SSF48726">
    <property type="entry name" value="Immunoglobulin"/>
    <property type="match status" value="3"/>
</dbReference>
<feature type="chain" id="PRO_5047513564" evidence="1">
    <location>
        <begin position="22"/>
        <end position="352"/>
    </location>
</feature>
<evidence type="ECO:0000256" key="1">
    <source>
        <dbReference type="SAM" id="SignalP"/>
    </source>
</evidence>
<dbReference type="GeneID" id="106463939"/>
<dbReference type="InterPro" id="IPR007110">
    <property type="entry name" value="Ig-like_dom"/>
</dbReference>
<feature type="non-terminal residue" evidence="4">
    <location>
        <position position="352"/>
    </location>
</feature>
<sequence>MRVFGAFLCYCFGVVFQHVFSGVPGIKLKPVQFYDDQTEYFEYNSVVGDKVVLPCNITPPSFDDSVALILWYIGDSGNPIYSVDARNEPVQEGKHFSSDILGSRAKFNISLRSAFLVIEPVKADDSGEYRCRVDFRRGRTQNRKLKVNVIVPPKEIYVQTGDKKFQDTVFGPINEGSSINLTCIAVGGNPSPSVKWWREEALMDDSYTILKDRAVFNSLEIRAVDRTLSKATITCQAMNTNLTMPKSVTIKLDVNYQPKLSLVLGASVQDEQIREGHDVYFECNINANPQIREVEWLLDDERLFSDPSRGIVIIGKSLRLQNVGKQHRGTYQCQADNVVGRGQSEKVPLNVQ</sequence>
<dbReference type="InterPro" id="IPR003598">
    <property type="entry name" value="Ig_sub2"/>
</dbReference>
<dbReference type="RefSeq" id="XP_022247280.1">
    <property type="nucleotide sequence ID" value="XM_022391572.1"/>
</dbReference>
<dbReference type="SMART" id="SM00409">
    <property type="entry name" value="IG"/>
    <property type="match status" value="3"/>
</dbReference>
<evidence type="ECO:0000313" key="4">
    <source>
        <dbReference type="RefSeq" id="XP_022247280.1"/>
    </source>
</evidence>
<protein>
    <submittedName>
        <fullName evidence="4">Synaptogenesis protein syg-2-like</fullName>
    </submittedName>
</protein>
<feature type="signal peptide" evidence="1">
    <location>
        <begin position="1"/>
        <end position="21"/>
    </location>
</feature>
<keyword evidence="3" id="KW-1185">Reference proteome</keyword>
<dbReference type="Pfam" id="PF07686">
    <property type="entry name" value="V-set"/>
    <property type="match status" value="1"/>
</dbReference>
<gene>
    <name evidence="4" type="primary">LOC106463939</name>
</gene>
<dbReference type="InterPro" id="IPR036179">
    <property type="entry name" value="Ig-like_dom_sf"/>
</dbReference>
<dbReference type="InterPro" id="IPR013783">
    <property type="entry name" value="Ig-like_fold"/>
</dbReference>
<feature type="domain" description="Ig-like" evidence="2">
    <location>
        <begin position="258"/>
        <end position="350"/>
    </location>
</feature>
<feature type="domain" description="Ig-like" evidence="2">
    <location>
        <begin position="153"/>
        <end position="249"/>
    </location>
</feature>
<dbReference type="Proteomes" id="UP000694941">
    <property type="component" value="Unplaced"/>
</dbReference>
<evidence type="ECO:0000259" key="2">
    <source>
        <dbReference type="PROSITE" id="PS50835"/>
    </source>
</evidence>
<organism evidence="3 4">
    <name type="scientific">Limulus polyphemus</name>
    <name type="common">Atlantic horseshoe crab</name>
    <dbReference type="NCBI Taxonomy" id="6850"/>
    <lineage>
        <taxon>Eukaryota</taxon>
        <taxon>Metazoa</taxon>
        <taxon>Ecdysozoa</taxon>
        <taxon>Arthropoda</taxon>
        <taxon>Chelicerata</taxon>
        <taxon>Merostomata</taxon>
        <taxon>Xiphosura</taxon>
        <taxon>Limulidae</taxon>
        <taxon>Limulus</taxon>
    </lineage>
</organism>
<accession>A0ABM1SUH4</accession>
<evidence type="ECO:0000313" key="3">
    <source>
        <dbReference type="Proteomes" id="UP000694941"/>
    </source>
</evidence>
<reference evidence="4" key="1">
    <citation type="submission" date="2025-08" db="UniProtKB">
        <authorList>
            <consortium name="RefSeq"/>
        </authorList>
    </citation>
    <scope>IDENTIFICATION</scope>
    <source>
        <tissue evidence="4">Muscle</tissue>
    </source>
</reference>
<dbReference type="Pfam" id="PF13927">
    <property type="entry name" value="Ig_3"/>
    <property type="match status" value="2"/>
</dbReference>
<dbReference type="Gene3D" id="2.60.40.10">
    <property type="entry name" value="Immunoglobulins"/>
    <property type="match status" value="3"/>
</dbReference>
<dbReference type="SMART" id="SM00408">
    <property type="entry name" value="IGc2"/>
    <property type="match status" value="3"/>
</dbReference>
<dbReference type="PANTHER" id="PTHR23278">
    <property type="entry name" value="SIDESTEP PROTEIN"/>
    <property type="match status" value="1"/>
</dbReference>